<gene>
    <name evidence="3" type="ORF">SAMN04489712_101849</name>
</gene>
<dbReference type="GO" id="GO:0016878">
    <property type="term" value="F:acid-thiol ligase activity"/>
    <property type="evidence" value="ECO:0007669"/>
    <property type="project" value="UniProtKB-ARBA"/>
</dbReference>
<dbReference type="PANTHER" id="PTHR43767">
    <property type="entry name" value="LONG-CHAIN-FATTY-ACID--COA LIGASE"/>
    <property type="match status" value="1"/>
</dbReference>
<dbReference type="AlphaFoldDB" id="A0A1H5U2T2"/>
<dbReference type="InterPro" id="IPR020845">
    <property type="entry name" value="AMP-binding_CS"/>
</dbReference>
<dbReference type="PROSITE" id="PS00455">
    <property type="entry name" value="AMP_BINDING"/>
    <property type="match status" value="1"/>
</dbReference>
<dbReference type="PANTHER" id="PTHR43767:SF1">
    <property type="entry name" value="NONRIBOSOMAL PEPTIDE SYNTHASE PES1 (EUROFUNG)-RELATED"/>
    <property type="match status" value="1"/>
</dbReference>
<evidence type="ECO:0000259" key="1">
    <source>
        <dbReference type="Pfam" id="PF00501"/>
    </source>
</evidence>
<feature type="domain" description="AMP-binding enzyme C-terminal" evidence="2">
    <location>
        <begin position="425"/>
        <end position="503"/>
    </location>
</feature>
<feature type="domain" description="AMP-dependent synthetase/ligase" evidence="1">
    <location>
        <begin position="17"/>
        <end position="374"/>
    </location>
</feature>
<dbReference type="InterPro" id="IPR025110">
    <property type="entry name" value="AMP-bd_C"/>
</dbReference>
<evidence type="ECO:0000313" key="4">
    <source>
        <dbReference type="Proteomes" id="UP000236723"/>
    </source>
</evidence>
<dbReference type="RefSeq" id="WP_103936220.1">
    <property type="nucleotide sequence ID" value="NZ_FNVO01000001.1"/>
</dbReference>
<dbReference type="SUPFAM" id="SSF56801">
    <property type="entry name" value="Acetyl-CoA synthetase-like"/>
    <property type="match status" value="1"/>
</dbReference>
<evidence type="ECO:0000313" key="3">
    <source>
        <dbReference type="EMBL" id="SEF69343.1"/>
    </source>
</evidence>
<dbReference type="InterPro" id="IPR000873">
    <property type="entry name" value="AMP-dep_synth/lig_dom"/>
</dbReference>
<dbReference type="Proteomes" id="UP000236723">
    <property type="component" value="Unassembled WGS sequence"/>
</dbReference>
<dbReference type="Gene3D" id="3.40.50.12780">
    <property type="entry name" value="N-terminal domain of ligase-like"/>
    <property type="match status" value="1"/>
</dbReference>
<dbReference type="OrthoDB" id="4363623at2"/>
<keyword evidence="4" id="KW-1185">Reference proteome</keyword>
<evidence type="ECO:0000259" key="2">
    <source>
        <dbReference type="Pfam" id="PF13193"/>
    </source>
</evidence>
<sequence>MPVLRGGAPLSIAGGVREFARATPGATAVIDGDRALTYAVLDDRSNRLASALLSRGLTPGDRVAVLLGNRLEYPEIAAGIAKAGLLMVPLNPRLTPAEARYIIEHSGTKAIVLDDAFSSVVGDSIEELRLPALSIDGVQAGRPYEEALAGARAVDPAVRVDELDPFCITYTSGTTGRPKGVLISHRSRSLTFYCSAMEWGLGTGRTSVAVAPMYHGAGFAFGYAPVYTGGTVTMLRKWDPEALLHIIERDRAQSVFLVPTHAQMLRALDETKIVDRDLASLDTLYFNAAALPWPLKQWVMDAFPDCGVHELYGSTEAGIVTNLRPADQHRKPGSVGHAWYMTELRVVGPDGGPVGPGEPGELFSRSPFLMNGYHENQSATEECTTEDGFLTCGDIVVRDEEGYVHIVDRKKDMIISGGVNVYPREVEEVLAGHASIAEAAVVGVPSETWGEEVMAYLVLRDGGTGGADLLADLEAHCRAGLAGYKVPKRWEVVAELPRNAAGKILKRDLKPGVEPS</sequence>
<protein>
    <submittedName>
        <fullName evidence="3">Long-chain acyl-CoA synthetase</fullName>
    </submittedName>
</protein>
<organism evidence="3 4">
    <name type="scientific">Thermomonospora echinospora</name>
    <dbReference type="NCBI Taxonomy" id="1992"/>
    <lineage>
        <taxon>Bacteria</taxon>
        <taxon>Bacillati</taxon>
        <taxon>Actinomycetota</taxon>
        <taxon>Actinomycetes</taxon>
        <taxon>Streptosporangiales</taxon>
        <taxon>Thermomonosporaceae</taxon>
        <taxon>Thermomonospora</taxon>
    </lineage>
</organism>
<proteinExistence type="predicted"/>
<reference evidence="4" key="1">
    <citation type="submission" date="2016-10" db="EMBL/GenBank/DDBJ databases">
        <authorList>
            <person name="Varghese N."/>
            <person name="Submissions S."/>
        </authorList>
    </citation>
    <scope>NUCLEOTIDE SEQUENCE [LARGE SCALE GENOMIC DNA]</scope>
    <source>
        <strain evidence="4">DSM 43163</strain>
    </source>
</reference>
<dbReference type="EMBL" id="FNVO01000001">
    <property type="protein sequence ID" value="SEF69343.1"/>
    <property type="molecule type" value="Genomic_DNA"/>
</dbReference>
<dbReference type="Pfam" id="PF00501">
    <property type="entry name" value="AMP-binding"/>
    <property type="match status" value="1"/>
</dbReference>
<accession>A0A1H5U2T2</accession>
<dbReference type="InterPro" id="IPR042099">
    <property type="entry name" value="ANL_N_sf"/>
</dbReference>
<dbReference type="InterPro" id="IPR045851">
    <property type="entry name" value="AMP-bd_C_sf"/>
</dbReference>
<dbReference type="Pfam" id="PF13193">
    <property type="entry name" value="AMP-binding_C"/>
    <property type="match status" value="1"/>
</dbReference>
<dbReference type="Gene3D" id="3.30.300.30">
    <property type="match status" value="1"/>
</dbReference>
<name>A0A1H5U2T2_9ACTN</name>
<dbReference type="InterPro" id="IPR050237">
    <property type="entry name" value="ATP-dep_AMP-bd_enzyme"/>
</dbReference>